<name>A0A2T6C6W6_9FLAO</name>
<comment type="caution">
    <text evidence="1">The sequence shown here is derived from an EMBL/GenBank/DDBJ whole genome shotgun (WGS) entry which is preliminary data.</text>
</comment>
<gene>
    <name evidence="1" type="ORF">C8N46_101635</name>
</gene>
<dbReference type="EMBL" id="QBKT01000001">
    <property type="protein sequence ID" value="PTX64025.1"/>
    <property type="molecule type" value="Genomic_DNA"/>
</dbReference>
<evidence type="ECO:0000313" key="2">
    <source>
        <dbReference type="Proteomes" id="UP000244090"/>
    </source>
</evidence>
<dbReference type="InterPro" id="IPR058238">
    <property type="entry name" value="Lant_leader_dom"/>
</dbReference>
<organism evidence="1 2">
    <name type="scientific">Kordia periserrulae</name>
    <dbReference type="NCBI Taxonomy" id="701523"/>
    <lineage>
        <taxon>Bacteria</taxon>
        <taxon>Pseudomonadati</taxon>
        <taxon>Bacteroidota</taxon>
        <taxon>Flavobacteriia</taxon>
        <taxon>Flavobacteriales</taxon>
        <taxon>Flavobacteriaceae</taxon>
        <taxon>Kordia</taxon>
    </lineage>
</organism>
<dbReference type="NCBIfam" id="NF038153">
    <property type="entry name" value="lant_leader_L1a"/>
    <property type="match status" value="1"/>
</dbReference>
<protein>
    <submittedName>
        <fullName evidence="1">Uncharacterized protein</fullName>
    </submittedName>
</protein>
<evidence type="ECO:0000313" key="1">
    <source>
        <dbReference type="EMBL" id="PTX64025.1"/>
    </source>
</evidence>
<sequence length="86" mass="9349">MKKKKTNLKKLTLNKKVVSKLEEGQVNGGTLITLACPVTLLCPRTLACPDTWLCPQTLDCPLTLDCSFNGCNSFIDDCPSALACPY</sequence>
<reference evidence="1 2" key="1">
    <citation type="submission" date="2018-04" db="EMBL/GenBank/DDBJ databases">
        <title>Genomic Encyclopedia of Archaeal and Bacterial Type Strains, Phase II (KMG-II): from individual species to whole genera.</title>
        <authorList>
            <person name="Goeker M."/>
        </authorList>
    </citation>
    <scope>NUCLEOTIDE SEQUENCE [LARGE SCALE GENOMIC DNA]</scope>
    <source>
        <strain evidence="1 2">DSM 25731</strain>
    </source>
</reference>
<dbReference type="RefSeq" id="WP_108113374.1">
    <property type="nucleotide sequence ID" value="NZ_QBKT01000001.1"/>
</dbReference>
<accession>A0A2T6C6W6</accession>
<dbReference type="OrthoDB" id="1451835at2"/>
<keyword evidence="2" id="KW-1185">Reference proteome</keyword>
<dbReference type="Proteomes" id="UP000244090">
    <property type="component" value="Unassembled WGS sequence"/>
</dbReference>
<proteinExistence type="predicted"/>
<dbReference type="AlphaFoldDB" id="A0A2T6C6W6"/>